<keyword evidence="1" id="KW-0156">Chromatin regulator</keyword>
<dbReference type="OMA" id="VKDIMMC"/>
<dbReference type="GO" id="GO:0006325">
    <property type="term" value="P:chromatin organization"/>
    <property type="evidence" value="ECO:0007669"/>
    <property type="project" value="UniProtKB-KW"/>
</dbReference>
<evidence type="ECO:0008006" key="12">
    <source>
        <dbReference type="Google" id="ProtNLM"/>
    </source>
</evidence>
<evidence type="ECO:0000256" key="3">
    <source>
        <dbReference type="ARBA" id="ARBA00023163"/>
    </source>
</evidence>
<dbReference type="PROSITE" id="PS50157">
    <property type="entry name" value="ZINC_FINGER_C2H2_2"/>
    <property type="match status" value="1"/>
</dbReference>
<dbReference type="SUPFAM" id="SSF46785">
    <property type="entry name" value="Winged helix' DNA-binding domain"/>
    <property type="match status" value="1"/>
</dbReference>
<feature type="domain" description="RFX-type winged-helix" evidence="9">
    <location>
        <begin position="519"/>
        <end position="593"/>
    </location>
</feature>
<keyword evidence="5" id="KW-0863">Zinc-finger</keyword>
<keyword evidence="3" id="KW-0804">Transcription</keyword>
<dbReference type="HOGENOM" id="CLU_003714_0_0_1"/>
<reference evidence="11" key="1">
    <citation type="submission" date="2011-05" db="EMBL/GenBank/DDBJ databases">
        <authorList>
            <person name="Richards S.R."/>
            <person name="Qu J."/>
            <person name="Jiang H."/>
            <person name="Jhangiani S.N."/>
            <person name="Agravi P."/>
            <person name="Goodspeed R."/>
            <person name="Gross S."/>
            <person name="Mandapat C."/>
            <person name="Jackson L."/>
            <person name="Mathew T."/>
            <person name="Pu L."/>
            <person name="Thornton R."/>
            <person name="Saada N."/>
            <person name="Wilczek-Boney K.B."/>
            <person name="Lee S."/>
            <person name="Kovar C."/>
            <person name="Wu Y."/>
            <person name="Scherer S.E."/>
            <person name="Worley K.C."/>
            <person name="Muzny D.M."/>
            <person name="Gibbs R."/>
        </authorList>
    </citation>
    <scope>NUCLEOTIDE SEQUENCE</scope>
    <source>
        <strain evidence="11">Brora</strain>
    </source>
</reference>
<feature type="compositionally biased region" description="Polar residues" evidence="6">
    <location>
        <begin position="679"/>
        <end position="689"/>
    </location>
</feature>
<dbReference type="CDD" id="cd16866">
    <property type="entry name" value="ARID_ARID2"/>
    <property type="match status" value="1"/>
</dbReference>
<dbReference type="GO" id="GO:0003677">
    <property type="term" value="F:DNA binding"/>
    <property type="evidence" value="ECO:0007669"/>
    <property type="project" value="InterPro"/>
</dbReference>
<dbReference type="InterPro" id="IPR036388">
    <property type="entry name" value="WH-like_DNA-bd_sf"/>
</dbReference>
<keyword evidence="11" id="KW-1185">Reference proteome</keyword>
<dbReference type="Gene3D" id="1.10.10.10">
    <property type="entry name" value="Winged helix-like DNA-binding domain superfamily/Winged helix DNA-binding domain"/>
    <property type="match status" value="1"/>
</dbReference>
<dbReference type="SUPFAM" id="SSF48371">
    <property type="entry name" value="ARM repeat"/>
    <property type="match status" value="1"/>
</dbReference>
<dbReference type="Gene3D" id="3.30.160.60">
    <property type="entry name" value="Classic Zinc Finger"/>
    <property type="match status" value="1"/>
</dbReference>
<feature type="region of interest" description="Disordered" evidence="6">
    <location>
        <begin position="820"/>
        <end position="871"/>
    </location>
</feature>
<dbReference type="SMART" id="SM00355">
    <property type="entry name" value="ZnF_C2H2"/>
    <property type="match status" value="2"/>
</dbReference>
<protein>
    <recommendedName>
        <fullName evidence="12">ARID domain-containing protein</fullName>
    </recommendedName>
</protein>
<proteinExistence type="predicted"/>
<organism evidence="10 11">
    <name type="scientific">Strigamia maritima</name>
    <name type="common">European centipede</name>
    <name type="synonym">Geophilus maritimus</name>
    <dbReference type="NCBI Taxonomy" id="126957"/>
    <lineage>
        <taxon>Eukaryota</taxon>
        <taxon>Metazoa</taxon>
        <taxon>Ecdysozoa</taxon>
        <taxon>Arthropoda</taxon>
        <taxon>Myriapoda</taxon>
        <taxon>Chilopoda</taxon>
        <taxon>Pleurostigmophora</taxon>
        <taxon>Geophilomorpha</taxon>
        <taxon>Linotaeniidae</taxon>
        <taxon>Strigamia</taxon>
    </lineage>
</organism>
<keyword evidence="5" id="KW-0862">Zinc</keyword>
<feature type="region of interest" description="Disordered" evidence="6">
    <location>
        <begin position="664"/>
        <end position="689"/>
    </location>
</feature>
<dbReference type="PANTHER" id="PTHR22970">
    <property type="entry name" value="AT-RICH INTERACTIVE DOMAIN-CONTAINING PROTEIN 2"/>
    <property type="match status" value="1"/>
</dbReference>
<dbReference type="EMBL" id="JH432010">
    <property type="status" value="NOT_ANNOTATED_CDS"/>
    <property type="molecule type" value="Genomic_DNA"/>
</dbReference>
<keyword evidence="4" id="KW-0539">Nucleus</keyword>
<dbReference type="InterPro" id="IPR016024">
    <property type="entry name" value="ARM-type_fold"/>
</dbReference>
<dbReference type="InterPro" id="IPR052406">
    <property type="entry name" value="Chromatin_Remodeling_Comp"/>
</dbReference>
<dbReference type="PROSITE" id="PS51526">
    <property type="entry name" value="RFX_DBD"/>
    <property type="match status" value="1"/>
</dbReference>
<evidence type="ECO:0000256" key="1">
    <source>
        <dbReference type="ARBA" id="ARBA00022853"/>
    </source>
</evidence>
<dbReference type="Pfam" id="PF02257">
    <property type="entry name" value="RFX_DNA_binding"/>
    <property type="match status" value="1"/>
</dbReference>
<evidence type="ECO:0000256" key="4">
    <source>
        <dbReference type="ARBA" id="ARBA00023242"/>
    </source>
</evidence>
<dbReference type="SMART" id="SM00501">
    <property type="entry name" value="BRIGHT"/>
    <property type="match status" value="1"/>
</dbReference>
<dbReference type="InterPro" id="IPR011989">
    <property type="entry name" value="ARM-like"/>
</dbReference>
<dbReference type="InterPro" id="IPR001606">
    <property type="entry name" value="ARID_dom"/>
</dbReference>
<keyword evidence="5" id="KW-0479">Metal-binding</keyword>
<evidence type="ECO:0000259" key="9">
    <source>
        <dbReference type="PROSITE" id="PS51526"/>
    </source>
</evidence>
<dbReference type="GO" id="GO:0006355">
    <property type="term" value="P:regulation of DNA-templated transcription"/>
    <property type="evidence" value="ECO:0007669"/>
    <property type="project" value="InterPro"/>
</dbReference>
<reference evidence="10" key="2">
    <citation type="submission" date="2015-02" db="UniProtKB">
        <authorList>
            <consortium name="EnsemblMetazoa"/>
        </authorList>
    </citation>
    <scope>IDENTIFICATION</scope>
</reference>
<feature type="domain" description="ARID" evidence="8">
    <location>
        <begin position="15"/>
        <end position="107"/>
    </location>
</feature>
<name>T1JB82_STRMM</name>
<feature type="domain" description="C2H2-type" evidence="7">
    <location>
        <begin position="1152"/>
        <end position="1182"/>
    </location>
</feature>
<evidence type="ECO:0000259" key="8">
    <source>
        <dbReference type="PROSITE" id="PS51011"/>
    </source>
</evidence>
<dbReference type="Gene3D" id="1.25.10.10">
    <property type="entry name" value="Leucine-rich Repeat Variant"/>
    <property type="match status" value="1"/>
</dbReference>
<dbReference type="InterPro" id="IPR013087">
    <property type="entry name" value="Znf_C2H2_type"/>
</dbReference>
<dbReference type="PROSITE" id="PS51011">
    <property type="entry name" value="ARID"/>
    <property type="match status" value="1"/>
</dbReference>
<evidence type="ECO:0000313" key="11">
    <source>
        <dbReference type="Proteomes" id="UP000014500"/>
    </source>
</evidence>
<evidence type="ECO:0000256" key="6">
    <source>
        <dbReference type="SAM" id="MobiDB-lite"/>
    </source>
</evidence>
<keyword evidence="2" id="KW-0805">Transcription regulation</keyword>
<evidence type="ECO:0000256" key="5">
    <source>
        <dbReference type="PROSITE-ProRule" id="PRU00042"/>
    </source>
</evidence>
<dbReference type="InterPro" id="IPR036390">
    <property type="entry name" value="WH_DNA-bd_sf"/>
</dbReference>
<dbReference type="SMART" id="SM01014">
    <property type="entry name" value="ARID"/>
    <property type="match status" value="1"/>
</dbReference>
<accession>T1JB82</accession>
<evidence type="ECO:0000259" key="7">
    <source>
        <dbReference type="PROSITE" id="PS50157"/>
    </source>
</evidence>
<feature type="compositionally biased region" description="Polar residues" evidence="6">
    <location>
        <begin position="839"/>
        <end position="860"/>
    </location>
</feature>
<feature type="region of interest" description="Disordered" evidence="6">
    <location>
        <begin position="706"/>
        <end position="725"/>
    </location>
</feature>
<dbReference type="Gene3D" id="1.10.150.60">
    <property type="entry name" value="ARID DNA-binding domain"/>
    <property type="match status" value="1"/>
</dbReference>
<dbReference type="PhylomeDB" id="T1JB82"/>
<dbReference type="PANTHER" id="PTHR22970:SF14">
    <property type="entry name" value="AT-RICH INTERACTIVE DOMAIN-CONTAINING PROTEIN 2"/>
    <property type="match status" value="1"/>
</dbReference>
<dbReference type="Pfam" id="PF01388">
    <property type="entry name" value="ARID"/>
    <property type="match status" value="1"/>
</dbReference>
<sequence length="1342" mass="148337">MAKYQAKDSAPKHAHPTDNAFLTELRQFHESRGSPFRRTPSLNGRAVDLSLLYQQVTSLGGWRKVNDTQKWDTVLQKMNLPRSCANAALALKQFYIRYLDHYEKIHFLGEDPDDDGIESLDHPARRTQSLANLVPLSYNHHQHEVSENARNQFGLSTDFSSVSDYDKLILSLQSGFPNEVDFALNVCTLLSNEGRHTLRLQKNPRLIDLLVSHAGVWTESNMNLKSLLEKSWSNTKGRQMSRFWDEIIDDKKLREVYLIGQKNESPEEDELFVVGRNLGVRESEGQRILQIVTILWNLSFEEANAPIIASSPSCLKFLFLCVYTKWSSLQQLALETLGNISSDITLDPMDGLNTQVMFYTLAHSLLSRDRFLVIRALEILTGLCKVEGNEETIIKNLEQKMYEHICSLLTIYDIMILIYVLECLYHITDLGPDVCNSIVRIHRVVEVLINLITVEAQAYGPSACISMKVIETAPPVQPAVTVPINQRPQPAPPPTQRNAAPVSPIVVQGYQEADNDTFASNWLRAYYEWHSGSCISQNELYVNYQTTCNKLGKKGLVPPSQLINLLKNLYPQVKSRQEGIRSDVQLEGIRRRAVTLPVSIYMPTRSPAPSATTANQRNAKGLVSGLTSNNSPILKAQLSAPARTCSSTANSHPHLQQALLGRSQPSAMKPTAATPPSTPQRTQASKDSSTLIKSLLANKVSQNMLLKQQQQSSNGSSVIESASQVVDSDGALTVRTGTSPSATATRTTLVIARKETNTAGVLRPRSPKSRVNGATRNIQIDENRMFQVCTQVEHAKDLTETSEFHAARIERLDNHLRDGTKKRIEEDDDEPTLDKLLRGSSSIRSSTALQNGLSTQNGNRSEPDSPHFVTMEVSPPMGFNETAPVRRKGVLADLLEGKVHKDTLLTMNGIVDRSKNSDSGKEQVNSGSSSLVFATKSTVPRTNGESPAVSVKIPAMAVTPKTVKVILPVAADKGGASVKTATVLTDWSALPSASKVIVQNKSNDSEELIGFPRVSMEQLNQLRQQVKTTTVIAVKRVATDVSQSGHEAKRTRVDVVKTLPVKIVSSESSSPILSPSEVQQQVSAALQGSFTDQLPLPVSSTVVAVETTDEKNGPCTPDVKECKKVQSDQVVDPSKVVAIKSEPKKDDAKVDFVCEWKDCLKSFNSPMSVFVHACKTHVPENEATVPCLWESCDQMTRQRLSLMTHLQDRHCNDNMLRLQATRRQQLSQMGSSTIPPPAPPPPHPGYAPNAAVQAIRRHALEFMAQKELMGVEEKEGPVTKSIRLTAALTLRNLVTYSALAKNLVKRYESNLSIVAMSNVESSRTVAQCLWELNRPQDNNAVR</sequence>
<dbReference type="InterPro" id="IPR036431">
    <property type="entry name" value="ARID_dom_sf"/>
</dbReference>
<evidence type="ECO:0000313" key="10">
    <source>
        <dbReference type="EnsemblMetazoa" id="SMAR011019-PA"/>
    </source>
</evidence>
<dbReference type="STRING" id="126957.T1JB82"/>
<dbReference type="GO" id="GO:0008270">
    <property type="term" value="F:zinc ion binding"/>
    <property type="evidence" value="ECO:0007669"/>
    <property type="project" value="UniProtKB-KW"/>
</dbReference>
<dbReference type="PROSITE" id="PS00028">
    <property type="entry name" value="ZINC_FINGER_C2H2_1"/>
    <property type="match status" value="1"/>
</dbReference>
<dbReference type="Proteomes" id="UP000014500">
    <property type="component" value="Unassembled WGS sequence"/>
</dbReference>
<evidence type="ECO:0000256" key="2">
    <source>
        <dbReference type="ARBA" id="ARBA00023015"/>
    </source>
</evidence>
<dbReference type="eggNOG" id="KOG2312">
    <property type="taxonomic scope" value="Eukaryota"/>
</dbReference>
<dbReference type="InterPro" id="IPR003150">
    <property type="entry name" value="DNA-bd_RFX"/>
</dbReference>
<dbReference type="EnsemblMetazoa" id="SMAR011019-RA">
    <property type="protein sequence ID" value="SMAR011019-PA"/>
    <property type="gene ID" value="SMAR011019"/>
</dbReference>
<dbReference type="SUPFAM" id="SSF46774">
    <property type="entry name" value="ARID-like"/>
    <property type="match status" value="1"/>
</dbReference>